<dbReference type="GO" id="GO:0016151">
    <property type="term" value="F:nickel cation binding"/>
    <property type="evidence" value="ECO:0007669"/>
    <property type="project" value="UniProtKB-UniRule"/>
</dbReference>
<comment type="caution">
    <text evidence="5">The sequence shown here is derived from an EMBL/GenBank/DDBJ whole genome shotgun (WGS) entry which is preliminary data.</text>
</comment>
<dbReference type="EMBL" id="PIUM01000018">
    <property type="protein sequence ID" value="PKU23621.1"/>
    <property type="molecule type" value="Genomic_DNA"/>
</dbReference>
<protein>
    <recommendedName>
        <fullName evidence="3">Urease accessory protein UreD</fullName>
    </recommendedName>
</protein>
<proteinExistence type="inferred from homology"/>
<gene>
    <name evidence="3" type="primary">ureD</name>
    <name evidence="5" type="ORF">CWS72_15180</name>
</gene>
<accession>A0A2N3PT94</accession>
<evidence type="ECO:0000256" key="1">
    <source>
        <dbReference type="ARBA" id="ARBA00007177"/>
    </source>
</evidence>
<dbReference type="Pfam" id="PF01774">
    <property type="entry name" value="UreD"/>
    <property type="match status" value="1"/>
</dbReference>
<keyword evidence="3" id="KW-0963">Cytoplasm</keyword>
<comment type="function">
    <text evidence="3">Required for maturation of urease via the functional incorporation of the urease nickel metallocenter.</text>
</comment>
<evidence type="ECO:0000256" key="4">
    <source>
        <dbReference type="SAM" id="MobiDB-lite"/>
    </source>
</evidence>
<comment type="subcellular location">
    <subcellularLocation>
        <location evidence="3">Cytoplasm</location>
    </subcellularLocation>
</comment>
<comment type="subunit">
    <text evidence="3">UreD, UreF and UreG form a complex that acts as a GTP-hydrolysis-dependent molecular chaperone, activating the urease apoprotein by helping to assemble the nickel containing metallocenter of UreC. The UreE protein probably delivers the nickel.</text>
</comment>
<evidence type="ECO:0000256" key="2">
    <source>
        <dbReference type="ARBA" id="ARBA00023186"/>
    </source>
</evidence>
<sequence length="292" mass="31418">MFAAISPFDGTQELDASSPPPPGMHGIAEVRLTTRDGKTDLADLRQVSPLRVLFPTAASGDPLTAALVTTSGGLVGGDSLAFDLRVEDGASGLFVAQAAEKIYRSSGADGRIDVRLSVGRDGWLEYLPQETILFDNARLRRCTDVDVAQGGRLLAGEMLVFGRTARGERMNHGLIRDAWTIRRNGRMVWSDALHLDGDIAGRLDDGAGFDGCHAMATLALVVDDPPPFLTILRACPDHSQVRFGATIVNGILIARWLSADAQTLRRSFGYAWGELRAAAGSCPKTLPRLWHI</sequence>
<dbReference type="PANTHER" id="PTHR33643:SF1">
    <property type="entry name" value="UREASE ACCESSORY PROTEIN D"/>
    <property type="match status" value="1"/>
</dbReference>
<keyword evidence="6" id="KW-1185">Reference proteome</keyword>
<keyword evidence="3" id="KW-0996">Nickel insertion</keyword>
<dbReference type="RefSeq" id="WP_101251473.1">
    <property type="nucleotide sequence ID" value="NZ_PIUM01000018.1"/>
</dbReference>
<reference evidence="6" key="1">
    <citation type="submission" date="2017-12" db="EMBL/GenBank/DDBJ databases">
        <title>Draft genome sequence of Telmatospirillum siberiense 26-4b1T, an acidotolerant peatland alphaproteobacterium potentially involved in sulfur cycling.</title>
        <authorList>
            <person name="Hausmann B."/>
            <person name="Pjevac P."/>
            <person name="Schreck K."/>
            <person name="Herbold C.W."/>
            <person name="Daims H."/>
            <person name="Wagner M."/>
            <person name="Pester M."/>
            <person name="Loy A."/>
        </authorList>
    </citation>
    <scope>NUCLEOTIDE SEQUENCE [LARGE SCALE GENOMIC DNA]</scope>
    <source>
        <strain evidence="6">26-4b1</strain>
    </source>
</reference>
<comment type="similarity">
    <text evidence="1 3">Belongs to the UreD family.</text>
</comment>
<evidence type="ECO:0000256" key="3">
    <source>
        <dbReference type="HAMAP-Rule" id="MF_01384"/>
    </source>
</evidence>
<dbReference type="HAMAP" id="MF_01384">
    <property type="entry name" value="UreD"/>
    <property type="match status" value="1"/>
</dbReference>
<dbReference type="OrthoDB" id="9798842at2"/>
<evidence type="ECO:0000313" key="5">
    <source>
        <dbReference type="EMBL" id="PKU23621.1"/>
    </source>
</evidence>
<dbReference type="Proteomes" id="UP000233293">
    <property type="component" value="Unassembled WGS sequence"/>
</dbReference>
<evidence type="ECO:0000313" key="6">
    <source>
        <dbReference type="Proteomes" id="UP000233293"/>
    </source>
</evidence>
<name>A0A2N3PT94_9PROT</name>
<dbReference type="GO" id="GO:0005737">
    <property type="term" value="C:cytoplasm"/>
    <property type="evidence" value="ECO:0007669"/>
    <property type="project" value="UniProtKB-SubCell"/>
</dbReference>
<dbReference type="InterPro" id="IPR002669">
    <property type="entry name" value="UreD"/>
</dbReference>
<dbReference type="PANTHER" id="PTHR33643">
    <property type="entry name" value="UREASE ACCESSORY PROTEIN D"/>
    <property type="match status" value="1"/>
</dbReference>
<organism evidence="5 6">
    <name type="scientific">Telmatospirillum siberiense</name>
    <dbReference type="NCBI Taxonomy" id="382514"/>
    <lineage>
        <taxon>Bacteria</taxon>
        <taxon>Pseudomonadati</taxon>
        <taxon>Pseudomonadota</taxon>
        <taxon>Alphaproteobacteria</taxon>
        <taxon>Rhodospirillales</taxon>
        <taxon>Rhodospirillaceae</taxon>
        <taxon>Telmatospirillum</taxon>
    </lineage>
</organism>
<dbReference type="AlphaFoldDB" id="A0A2N3PT94"/>
<feature type="region of interest" description="Disordered" evidence="4">
    <location>
        <begin position="1"/>
        <end position="26"/>
    </location>
</feature>
<keyword evidence="2 3" id="KW-0143">Chaperone</keyword>